<proteinExistence type="predicted"/>
<sequence>MTANNSVKGDLNNPIFAVIDNGTASADSCIGITTPAASEDGRYLKSLSPKEPKPDEVAQVTTTEDDHIRQGGPQWKSTVLSRHRDQQTLSEIRSKQRLHELEIDTRGECLARDDREVSLKRSLASDSWSIFKSDRAFSSSIARGATQRGENDNPFQMNPDEELSKIEKALQGISTNRRTEDIMEEPDDDDSEKHEMENILMSKLCSRHCFVKSMTTWGRHRHWRELGLA</sequence>
<protein>
    <submittedName>
        <fullName evidence="2">Uncharacterized protein</fullName>
    </submittedName>
</protein>
<dbReference type="KEGG" id="ker:91103659"/>
<accession>A0AAX4KKS9</accession>
<evidence type="ECO:0000313" key="3">
    <source>
        <dbReference type="Proteomes" id="UP001358614"/>
    </source>
</evidence>
<dbReference type="GeneID" id="91103659"/>
<evidence type="ECO:0000256" key="1">
    <source>
        <dbReference type="SAM" id="MobiDB-lite"/>
    </source>
</evidence>
<keyword evidence="3" id="KW-1185">Reference proteome</keyword>
<dbReference type="Proteomes" id="UP001358614">
    <property type="component" value="Chromosome 1"/>
</dbReference>
<reference evidence="2 3" key="1">
    <citation type="submission" date="2024-01" db="EMBL/GenBank/DDBJ databases">
        <title>Comparative genomics of Cryptococcus and Kwoniella reveals pathogenesis evolution and contrasting modes of karyotype evolution via chromosome fusion or intercentromeric recombination.</title>
        <authorList>
            <person name="Coelho M.A."/>
            <person name="David-Palma M."/>
            <person name="Shea T."/>
            <person name="Bowers K."/>
            <person name="McGinley-Smith S."/>
            <person name="Mohammad A.W."/>
            <person name="Gnirke A."/>
            <person name="Yurkov A.M."/>
            <person name="Nowrousian M."/>
            <person name="Sun S."/>
            <person name="Cuomo C.A."/>
            <person name="Heitman J."/>
        </authorList>
    </citation>
    <scope>NUCLEOTIDE SEQUENCE [LARGE SCALE GENOMIC DNA]</scope>
    <source>
        <strain evidence="2 3">PYCC6329</strain>
    </source>
</reference>
<name>A0AAX4KKS9_9TREE</name>
<dbReference type="RefSeq" id="XP_066084730.1">
    <property type="nucleotide sequence ID" value="XM_066228633.1"/>
</dbReference>
<organism evidence="2 3">
    <name type="scientific">Kwoniella europaea PYCC6329</name>
    <dbReference type="NCBI Taxonomy" id="1423913"/>
    <lineage>
        <taxon>Eukaryota</taxon>
        <taxon>Fungi</taxon>
        <taxon>Dikarya</taxon>
        <taxon>Basidiomycota</taxon>
        <taxon>Agaricomycotina</taxon>
        <taxon>Tremellomycetes</taxon>
        <taxon>Tremellales</taxon>
        <taxon>Cryptococcaceae</taxon>
        <taxon>Kwoniella</taxon>
    </lineage>
</organism>
<evidence type="ECO:0000313" key="2">
    <source>
        <dbReference type="EMBL" id="WWD06763.1"/>
    </source>
</evidence>
<feature type="region of interest" description="Disordered" evidence="1">
    <location>
        <begin position="62"/>
        <end position="88"/>
    </location>
</feature>
<dbReference type="EMBL" id="CP144089">
    <property type="protein sequence ID" value="WWD06763.1"/>
    <property type="molecule type" value="Genomic_DNA"/>
</dbReference>
<gene>
    <name evidence="2" type="ORF">V865_004858</name>
</gene>
<dbReference type="AlphaFoldDB" id="A0AAX4KKS9"/>